<dbReference type="PANTHER" id="PTHR42755:SF1">
    <property type="entry name" value="3-DEOXY-D-MANNO-OCTULOSONIC ACID TRANSFERASE, MITOCHONDRIAL-RELATED"/>
    <property type="match status" value="1"/>
</dbReference>
<keyword evidence="9" id="KW-0448">Lipopolysaccharide biosynthesis</keyword>
<feature type="active site" description="Proton acceptor" evidence="7">
    <location>
        <position position="69"/>
    </location>
</feature>
<dbReference type="InterPro" id="IPR038107">
    <property type="entry name" value="Glycos_transf_N_sf"/>
</dbReference>
<organism evidence="11 12">
    <name type="scientific">Arenimonas fontis</name>
    <dbReference type="NCBI Taxonomy" id="2608255"/>
    <lineage>
        <taxon>Bacteria</taxon>
        <taxon>Pseudomonadati</taxon>
        <taxon>Pseudomonadota</taxon>
        <taxon>Gammaproteobacteria</taxon>
        <taxon>Lysobacterales</taxon>
        <taxon>Lysobacteraceae</taxon>
        <taxon>Arenimonas</taxon>
    </lineage>
</organism>
<dbReference type="Pfam" id="PF04413">
    <property type="entry name" value="Glycos_transf_N"/>
    <property type="match status" value="1"/>
</dbReference>
<dbReference type="RefSeq" id="WP_149861058.1">
    <property type="nucleotide sequence ID" value="NZ_VUOD01000007.1"/>
</dbReference>
<keyword evidence="9" id="KW-0472">Membrane</keyword>
<evidence type="ECO:0000313" key="11">
    <source>
        <dbReference type="EMBL" id="KAA2284367.1"/>
    </source>
</evidence>
<evidence type="ECO:0000256" key="2">
    <source>
        <dbReference type="ARBA" id="ARBA00012621"/>
    </source>
</evidence>
<name>A0A5B2Z8X7_9GAMM</name>
<comment type="caution">
    <text evidence="11">The sequence shown here is derived from an EMBL/GenBank/DDBJ whole genome shotgun (WGS) entry which is preliminary data.</text>
</comment>
<evidence type="ECO:0000256" key="7">
    <source>
        <dbReference type="PIRSR" id="PIRSR639901-1"/>
    </source>
</evidence>
<proteinExistence type="inferred from homology"/>
<dbReference type="InterPro" id="IPR007507">
    <property type="entry name" value="Glycos_transf_N"/>
</dbReference>
<dbReference type="SUPFAM" id="SSF53756">
    <property type="entry name" value="UDP-Glycosyltransferase/glycogen phosphorylase"/>
    <property type="match status" value="1"/>
</dbReference>
<keyword evidence="9" id="KW-0812">Transmembrane</keyword>
<keyword evidence="9" id="KW-1133">Transmembrane helix</keyword>
<dbReference type="AlphaFoldDB" id="A0A5B2Z8X7"/>
<feature type="site" description="Transition state stabilizer" evidence="8">
    <location>
        <position position="139"/>
    </location>
</feature>
<evidence type="ECO:0000313" key="12">
    <source>
        <dbReference type="Proteomes" id="UP000322165"/>
    </source>
</evidence>
<evidence type="ECO:0000256" key="9">
    <source>
        <dbReference type="RuleBase" id="RU365103"/>
    </source>
</evidence>
<evidence type="ECO:0000256" key="4">
    <source>
        <dbReference type="ARBA" id="ARBA00022679"/>
    </source>
</evidence>
<feature type="transmembrane region" description="Helical" evidence="9">
    <location>
        <begin position="12"/>
        <end position="31"/>
    </location>
</feature>
<dbReference type="EC" id="2.4.99.12" evidence="2 9"/>
<evidence type="ECO:0000259" key="10">
    <source>
        <dbReference type="Pfam" id="PF04413"/>
    </source>
</evidence>
<reference evidence="11 12" key="1">
    <citation type="submission" date="2019-09" db="EMBL/GenBank/DDBJ databases">
        <title>Arenimonas chukotkensis sp. nov., a bacterium isolated from Chukotka hot spring, Arctic region, Russia.</title>
        <authorList>
            <person name="Zayulina K.S."/>
            <person name="Prokofeva M.I."/>
            <person name="Elcheninov A.G."/>
            <person name="Novikov A."/>
            <person name="Kochetkova T.V."/>
            <person name="Kublanov I.V."/>
        </authorList>
    </citation>
    <scope>NUCLEOTIDE SEQUENCE [LARGE SCALE GENOMIC DNA]</scope>
    <source>
        <strain evidence="11 12">3729k</strain>
    </source>
</reference>
<comment type="subcellular location">
    <subcellularLocation>
        <location evidence="9">Cell membrane</location>
    </subcellularLocation>
</comment>
<comment type="pathway">
    <text evidence="1 9">Bacterial outer membrane biogenesis; LPS core biosynthesis.</text>
</comment>
<evidence type="ECO:0000256" key="6">
    <source>
        <dbReference type="ARBA" id="ARBA00049183"/>
    </source>
</evidence>
<evidence type="ECO:0000256" key="5">
    <source>
        <dbReference type="ARBA" id="ARBA00031445"/>
    </source>
</evidence>
<sequence>MRLSFGQRVVLGLYSLVLHLVFPVTLYHLVWRGMRQRAYLLRWSERYAWLGDRLDLRGSLWVHAVSVGEVLAARPLVEGLLARHPDRPVLVTTITPTGSERVRALWGDRVTHVYLPYDLTHMVRRFLDRARPALAVIVETEIWPNLYVECGRRGIPLMMVNARLSPRSLRGYLAIRPLAALALEAVTLVAAQSRADAERLMRLGADPGRVVVTGNLKYDLDVPEGLPAQAARWRQAWGPARPVWIAASTHPPEEEAVVRIHARVLAKHPDALLLWAPRHPERFGPVLAQARAAGWRVAARVPDGLPGPDCQAFVVNTMGELLAFYAAADVAFVGGSLCDVGGHNVLEPAALGLPSVVGPHTFNFAEATRRLKAAEGLVQAADADSVGTALLDLLEDAPRRRAMGLAARAEMQSLAGALARTLDLAGVLLDPGGR</sequence>
<dbReference type="GO" id="GO:0005886">
    <property type="term" value="C:plasma membrane"/>
    <property type="evidence" value="ECO:0007669"/>
    <property type="project" value="UniProtKB-SubCell"/>
</dbReference>
<comment type="catalytic activity">
    <reaction evidence="6 9">
        <text>lipid IVA (E. coli) + CMP-3-deoxy-beta-D-manno-octulosonate = alpha-Kdo-(2-&gt;6)-lipid IVA (E. coli) + CMP + H(+)</text>
        <dbReference type="Rhea" id="RHEA:28066"/>
        <dbReference type="ChEBI" id="CHEBI:15378"/>
        <dbReference type="ChEBI" id="CHEBI:58603"/>
        <dbReference type="ChEBI" id="CHEBI:60364"/>
        <dbReference type="ChEBI" id="CHEBI:60377"/>
        <dbReference type="ChEBI" id="CHEBI:85987"/>
        <dbReference type="EC" id="2.4.99.12"/>
    </reaction>
</comment>
<dbReference type="Gene3D" id="3.40.50.2000">
    <property type="entry name" value="Glycogen Phosphorylase B"/>
    <property type="match status" value="1"/>
</dbReference>
<dbReference type="GO" id="GO:0043842">
    <property type="term" value="F:Kdo transferase activity"/>
    <property type="evidence" value="ECO:0007669"/>
    <property type="project" value="UniProtKB-EC"/>
</dbReference>
<feature type="site" description="Transition state stabilizer" evidence="8">
    <location>
        <position position="217"/>
    </location>
</feature>
<evidence type="ECO:0000256" key="1">
    <source>
        <dbReference type="ARBA" id="ARBA00004713"/>
    </source>
</evidence>
<dbReference type="Gene3D" id="3.40.50.11720">
    <property type="entry name" value="3-Deoxy-D-manno-octulosonic-acid transferase, N-terminal domain"/>
    <property type="match status" value="1"/>
</dbReference>
<evidence type="ECO:0000256" key="3">
    <source>
        <dbReference type="ARBA" id="ARBA00019077"/>
    </source>
</evidence>
<dbReference type="PANTHER" id="PTHR42755">
    <property type="entry name" value="3-DEOXY-MANNO-OCTULOSONATE CYTIDYLYLTRANSFERASE"/>
    <property type="match status" value="1"/>
</dbReference>
<keyword evidence="12" id="KW-1185">Reference proteome</keyword>
<dbReference type="GO" id="GO:0009245">
    <property type="term" value="P:lipid A biosynthetic process"/>
    <property type="evidence" value="ECO:0007669"/>
    <property type="project" value="TreeGrafter"/>
</dbReference>
<comment type="similarity">
    <text evidence="9">Belongs to the glycosyltransferase group 1 family.</text>
</comment>
<dbReference type="NCBIfam" id="NF004388">
    <property type="entry name" value="PRK05749.1-4"/>
    <property type="match status" value="1"/>
</dbReference>
<dbReference type="FunFam" id="3.40.50.11720:FF:000001">
    <property type="entry name" value="3-deoxy-D-manno-octulosonic acid transferase"/>
    <property type="match status" value="1"/>
</dbReference>
<dbReference type="UniPathway" id="UPA00958"/>
<dbReference type="GO" id="GO:0009244">
    <property type="term" value="P:lipopolysaccharide core region biosynthetic process"/>
    <property type="evidence" value="ECO:0007669"/>
    <property type="project" value="UniProtKB-UniRule"/>
</dbReference>
<evidence type="ECO:0000256" key="8">
    <source>
        <dbReference type="PIRSR" id="PIRSR639901-2"/>
    </source>
</evidence>
<comment type="function">
    <text evidence="9">Involved in lipopolysaccharide (LPS) biosynthesis. Catalyzes the transfer of 3-deoxy-D-manno-octulosonate (Kdo) residue(s) from CMP-Kdo to lipid IV(A), the tetraacyldisaccharide-1,4'-bisphosphate precursor of lipid A.</text>
</comment>
<gene>
    <name evidence="11" type="ORF">F0415_09895</name>
</gene>
<keyword evidence="9" id="KW-1003">Cell membrane</keyword>
<accession>A0A5B2Z8X7</accession>
<dbReference type="Proteomes" id="UP000322165">
    <property type="component" value="Unassembled WGS sequence"/>
</dbReference>
<feature type="domain" description="3-deoxy-D-manno-octulosonic-acid transferase N-terminal" evidence="10">
    <location>
        <begin position="42"/>
        <end position="219"/>
    </location>
</feature>
<dbReference type="EMBL" id="VUOD01000007">
    <property type="protein sequence ID" value="KAA2284367.1"/>
    <property type="molecule type" value="Genomic_DNA"/>
</dbReference>
<reference evidence="11 12" key="2">
    <citation type="submission" date="2019-09" db="EMBL/GenBank/DDBJ databases">
        <authorList>
            <person name="Mazur A."/>
        </authorList>
    </citation>
    <scope>NUCLEOTIDE SEQUENCE [LARGE SCALE GENOMIC DNA]</scope>
    <source>
        <strain evidence="11 12">3729k</strain>
    </source>
</reference>
<dbReference type="InterPro" id="IPR039901">
    <property type="entry name" value="Kdotransferase"/>
</dbReference>
<keyword evidence="4 9" id="KW-0808">Transferase</keyword>
<protein>
    <recommendedName>
        <fullName evidence="3 9">3-deoxy-D-manno-octulosonic acid transferase</fullName>
        <shortName evidence="9">Kdo transferase</shortName>
        <ecNumber evidence="2 9">2.4.99.12</ecNumber>
    </recommendedName>
    <alternativeName>
        <fullName evidence="5 9">Lipid IV(A) 3-deoxy-D-manno-octulosonic acid transferase</fullName>
    </alternativeName>
</protein>